<dbReference type="AlphaFoldDB" id="A0AAE0KT39"/>
<evidence type="ECO:0000313" key="2">
    <source>
        <dbReference type="Proteomes" id="UP001190700"/>
    </source>
</evidence>
<organism evidence="1 2">
    <name type="scientific">Cymbomonas tetramitiformis</name>
    <dbReference type="NCBI Taxonomy" id="36881"/>
    <lineage>
        <taxon>Eukaryota</taxon>
        <taxon>Viridiplantae</taxon>
        <taxon>Chlorophyta</taxon>
        <taxon>Pyramimonadophyceae</taxon>
        <taxon>Pyramimonadales</taxon>
        <taxon>Pyramimonadaceae</taxon>
        <taxon>Cymbomonas</taxon>
    </lineage>
</organism>
<evidence type="ECO:0000313" key="1">
    <source>
        <dbReference type="EMBL" id="KAK3259816.1"/>
    </source>
</evidence>
<name>A0AAE0KT39_9CHLO</name>
<comment type="caution">
    <text evidence="1">The sequence shown here is derived from an EMBL/GenBank/DDBJ whole genome shotgun (WGS) entry which is preliminary data.</text>
</comment>
<accession>A0AAE0KT39</accession>
<reference evidence="1 2" key="1">
    <citation type="journal article" date="2015" name="Genome Biol. Evol.">
        <title>Comparative Genomics of a Bacterivorous Green Alga Reveals Evolutionary Causalities and Consequences of Phago-Mixotrophic Mode of Nutrition.</title>
        <authorList>
            <person name="Burns J.A."/>
            <person name="Paasch A."/>
            <person name="Narechania A."/>
            <person name="Kim E."/>
        </authorList>
    </citation>
    <scope>NUCLEOTIDE SEQUENCE [LARGE SCALE GENOMIC DNA]</scope>
    <source>
        <strain evidence="1 2">PLY_AMNH</strain>
    </source>
</reference>
<dbReference type="EMBL" id="LGRX02018448">
    <property type="protein sequence ID" value="KAK3259816.1"/>
    <property type="molecule type" value="Genomic_DNA"/>
</dbReference>
<keyword evidence="2" id="KW-1185">Reference proteome</keyword>
<protein>
    <submittedName>
        <fullName evidence="1">Uncharacterized protein</fullName>
    </submittedName>
</protein>
<proteinExistence type="predicted"/>
<dbReference type="Proteomes" id="UP001190700">
    <property type="component" value="Unassembled WGS sequence"/>
</dbReference>
<gene>
    <name evidence="1" type="ORF">CYMTET_31201</name>
</gene>
<sequence length="174" mass="19364">MENLCICALSAGSQPSTKVGSRVTAASDNLRKAEKLFAFTIEENITRGNAKITPARLMRTWLFASPKMEEDHVKRMVEVFVSRNCVAGEVLCTQGISSGGPVIDTDGTNLNTAYMVVCGELAITYRSGSASMAASLKEEQTLQKDRRDQLRKLRRERISKLEEFTTLRAEMWPK</sequence>